<evidence type="ECO:0000313" key="3">
    <source>
        <dbReference type="EMBL" id="PFH62764.1"/>
    </source>
</evidence>
<evidence type="ECO:0000259" key="2">
    <source>
        <dbReference type="Pfam" id="PF09816"/>
    </source>
</evidence>
<feature type="compositionally biased region" description="Low complexity" evidence="1">
    <location>
        <begin position="175"/>
        <end position="200"/>
    </location>
</feature>
<proteinExistence type="predicted"/>
<dbReference type="PANTHER" id="PTHR23330:SF9">
    <property type="entry name" value="PROLINE-RICH PROTEIN 11"/>
    <property type="match status" value="1"/>
</dbReference>
<feature type="compositionally biased region" description="Basic and acidic residues" evidence="1">
    <location>
        <begin position="284"/>
        <end position="296"/>
    </location>
</feature>
<comment type="caution">
    <text evidence="3">The sequence shown here is derived from an EMBL/GenBank/DDBJ whole genome shotgun (WGS) entry which is preliminary data.</text>
</comment>
<dbReference type="STRING" id="268505.A0A2A9PNG1"/>
<sequence length="386" mass="40616">MAALIDPTARGKYPVILGDGMLGKTSNDIFTGVRYNHKPSLSSADAPAHARLKPSQPGKTTSYDLSYNDGGAAYAYAGTRTIDTDQFVLHFDPDRKAFILDRIDSTFNMNLTRLPGTSDSAKLARQYPHLDAQRSSEAKPAAADSKPHAPSPAPPAASPAPPPPPPPASAPPSRPAGSGNASAKSAKTSTAKGSTAKSAAVHPPRRKADKPQQKAVGLSLPKPEPTPPPPPPPPPKTKAPPKPAQRDEDEDEDDGDGGLLVEYPGGNNTTAKMTDFSPAFPPPRRFDDFMDQRDSEGDADEESDGELDLDFKLPSPVNNPPPGASGNLQRRNQSDSTADAGAADDAASADMEDDLEKELENAFEDLANSQEGTPDGGDESEISEED</sequence>
<dbReference type="PANTHER" id="PTHR23330">
    <property type="entry name" value="P300 TRANSCRIPTIONAL COFACTOR JMY-RELATED"/>
    <property type="match status" value="1"/>
</dbReference>
<feature type="compositionally biased region" description="Acidic residues" evidence="1">
    <location>
        <begin position="350"/>
        <end position="363"/>
    </location>
</feature>
<protein>
    <recommendedName>
        <fullName evidence="2">Transcription elongation factor Eaf N-terminal domain-containing protein</fullName>
    </recommendedName>
</protein>
<reference evidence="3 4" key="2">
    <citation type="journal article" date="2017" name="Sci. Rep.">
        <title>Ant-infecting Ophiocordyceps genomes reveal a high diversity of potential behavioral manipulation genes and a possible major role for enterotoxins.</title>
        <authorList>
            <person name="de Bekker C."/>
            <person name="Ohm R.A."/>
            <person name="Evans H.C."/>
            <person name="Brachmann A."/>
            <person name="Hughes D.P."/>
        </authorList>
    </citation>
    <scope>NUCLEOTIDE SEQUENCE [LARGE SCALE GENOMIC DNA]</scope>
    <source>
        <strain evidence="3 4">SC16a</strain>
    </source>
</reference>
<feature type="region of interest" description="Disordered" evidence="1">
    <location>
        <begin position="41"/>
        <end position="64"/>
    </location>
</feature>
<evidence type="ECO:0000313" key="4">
    <source>
        <dbReference type="Proteomes" id="UP000037136"/>
    </source>
</evidence>
<feature type="domain" description="Transcription elongation factor Eaf N-terminal" evidence="2">
    <location>
        <begin position="13"/>
        <end position="114"/>
    </location>
</feature>
<name>A0A2A9PNG1_OPHUN</name>
<feature type="compositionally biased region" description="Acidic residues" evidence="1">
    <location>
        <begin position="247"/>
        <end position="256"/>
    </location>
</feature>
<keyword evidence="4" id="KW-1185">Reference proteome</keyword>
<feature type="compositionally biased region" description="Low complexity" evidence="1">
    <location>
        <begin position="334"/>
        <end position="349"/>
    </location>
</feature>
<feature type="compositionally biased region" description="Pro residues" evidence="1">
    <location>
        <begin position="222"/>
        <end position="243"/>
    </location>
</feature>
<gene>
    <name evidence="3" type="ORF">XA68_11987</name>
</gene>
<dbReference type="PRINTS" id="PR01217">
    <property type="entry name" value="PRICHEXTENSN"/>
</dbReference>
<feature type="compositionally biased region" description="Acidic residues" evidence="1">
    <location>
        <begin position="297"/>
        <end position="308"/>
    </location>
</feature>
<evidence type="ECO:0000256" key="1">
    <source>
        <dbReference type="SAM" id="MobiDB-lite"/>
    </source>
</evidence>
<dbReference type="Proteomes" id="UP000037136">
    <property type="component" value="Unassembled WGS sequence"/>
</dbReference>
<dbReference type="AlphaFoldDB" id="A0A2A9PNG1"/>
<dbReference type="Pfam" id="PF09816">
    <property type="entry name" value="EAF"/>
    <property type="match status" value="1"/>
</dbReference>
<accession>A0A2A9PNG1</accession>
<feature type="region of interest" description="Disordered" evidence="1">
    <location>
        <begin position="129"/>
        <end position="386"/>
    </location>
</feature>
<dbReference type="InterPro" id="IPR019194">
    <property type="entry name" value="Tscrpt_elong_fac_Eaf_N"/>
</dbReference>
<feature type="compositionally biased region" description="Acidic residues" evidence="1">
    <location>
        <begin position="376"/>
        <end position="386"/>
    </location>
</feature>
<reference evidence="3 4" key="1">
    <citation type="journal article" date="2015" name="BMC Genomics">
        <title>Gene expression during zombie ant biting behavior reflects the complexity underlying fungal parasitic behavioral manipulation.</title>
        <authorList>
            <person name="de Bekker C."/>
            <person name="Ohm R.A."/>
            <person name="Loreto R.G."/>
            <person name="Sebastian A."/>
            <person name="Albert I."/>
            <person name="Merrow M."/>
            <person name="Brachmann A."/>
            <person name="Hughes D.P."/>
        </authorList>
    </citation>
    <scope>NUCLEOTIDE SEQUENCE [LARGE SCALE GENOMIC DNA]</scope>
    <source>
        <strain evidence="3 4">SC16a</strain>
    </source>
</reference>
<dbReference type="OrthoDB" id="125903at2759"/>
<feature type="compositionally biased region" description="Pro residues" evidence="1">
    <location>
        <begin position="149"/>
        <end position="174"/>
    </location>
</feature>
<dbReference type="EMBL" id="LAZP02000018">
    <property type="protein sequence ID" value="PFH62764.1"/>
    <property type="molecule type" value="Genomic_DNA"/>
</dbReference>
<organism evidence="3 4">
    <name type="scientific">Ophiocordyceps unilateralis</name>
    <name type="common">Zombie-ant fungus</name>
    <name type="synonym">Torrubia unilateralis</name>
    <dbReference type="NCBI Taxonomy" id="268505"/>
    <lineage>
        <taxon>Eukaryota</taxon>
        <taxon>Fungi</taxon>
        <taxon>Dikarya</taxon>
        <taxon>Ascomycota</taxon>
        <taxon>Pezizomycotina</taxon>
        <taxon>Sordariomycetes</taxon>
        <taxon>Hypocreomycetidae</taxon>
        <taxon>Hypocreales</taxon>
        <taxon>Ophiocordycipitaceae</taxon>
        <taxon>Ophiocordyceps</taxon>
    </lineage>
</organism>